<dbReference type="InterPro" id="IPR015943">
    <property type="entry name" value="WD40/YVTN_repeat-like_dom_sf"/>
</dbReference>
<dbReference type="PANTHER" id="PTHR30344">
    <property type="entry name" value="6-PHOSPHOGLUCONOLACTONASE-RELATED"/>
    <property type="match status" value="1"/>
</dbReference>
<dbReference type="Gene3D" id="2.60.40.1080">
    <property type="match status" value="1"/>
</dbReference>
<comment type="caution">
    <text evidence="4">The sequence shown here is derived from an EMBL/GenBank/DDBJ whole genome shotgun (WGS) entry which is preliminary data.</text>
</comment>
<evidence type="ECO:0000259" key="3">
    <source>
        <dbReference type="Pfam" id="PF19190"/>
    </source>
</evidence>
<dbReference type="Gene3D" id="2.60.40.10">
    <property type="entry name" value="Immunoglobulins"/>
    <property type="match status" value="1"/>
</dbReference>
<dbReference type="InterPro" id="IPR024361">
    <property type="entry name" value="BACON"/>
</dbReference>
<evidence type="ECO:0000256" key="2">
    <source>
        <dbReference type="ARBA" id="ARBA00022526"/>
    </source>
</evidence>
<evidence type="ECO:0000313" key="5">
    <source>
        <dbReference type="Proteomes" id="UP000244248"/>
    </source>
</evidence>
<keyword evidence="5" id="KW-1185">Reference proteome</keyword>
<proteinExistence type="inferred from homology"/>
<organism evidence="4 5">
    <name type="scientific">Stenotrophobium rhamnosiphilum</name>
    <dbReference type="NCBI Taxonomy" id="2029166"/>
    <lineage>
        <taxon>Bacteria</taxon>
        <taxon>Pseudomonadati</taxon>
        <taxon>Pseudomonadota</taxon>
        <taxon>Gammaproteobacteria</taxon>
        <taxon>Nevskiales</taxon>
        <taxon>Nevskiaceae</taxon>
        <taxon>Stenotrophobium</taxon>
    </lineage>
</organism>
<protein>
    <recommendedName>
        <fullName evidence="3">BACON domain-containing protein</fullName>
    </recommendedName>
</protein>
<dbReference type="GO" id="GO:0017057">
    <property type="term" value="F:6-phosphogluconolactonase activity"/>
    <property type="evidence" value="ECO:0007669"/>
    <property type="project" value="TreeGrafter"/>
</dbReference>
<keyword evidence="2" id="KW-0313">Glucose metabolism</keyword>
<sequence>MKMRDCSGSAGCKIKTMIRAVVILFAAMLTACGGQAFSTSISVSPKLVTFNASSQSGLLRQNVLVTYRGDGVVAGFAPGVSQPFWLGVNAISETANTVGFTLSVYPRGMSPGTYTVKLRFLTGVLPSGASSIEEATNISYVDLPITLVVAELSVSSSSVELSFVDGSNGTSSGTFRLNVDDADRWTARSTQSWLSVMPQAGTGPADISYAVDTTGLAPGTHQGIIQITNNFGVTVETTVTVAITAPLLTVSPATLAFTVGGDTSSAALSQTLNISDELGGANAAKALDWVVQGISAPWLSMTPTSGNSSPSDVATVTISRDSLASMPNGDYSANITLAYASEDGLSHTLNVPVVLHLNSPLARIDVTPVSSSAIQQTAAVQFIATAINSAGYTYVATQQVTWTSSSTVVAGVDVLGHVAPYAPGQTTISAAMPGTTIVGSSPFTVKKPAGYGYALCSGAASGIQAISQYIYGEDGVLTPMAFSAEVSAYEGVGPLVFLPSGDYAYASGQGTSTIVEYVVNQGLLTKVRTVPAAATGITEIAPSGKYLYSMSAANTDQFAVLSQFVIGSDGALTPMLPSTTSLDSYPRTFTIDPSGKYIYVAGSGSITRYAIGADGVLSRKEKIDTGFDPVQILVAPSNKYVYVLVRGGSFGEIWQYKVESGGLLTAMSPNKVGVAFQTNLVEQMALAPSERHLYVTDGYRQTVSHLTVDTDGQVSRAETIRGPYQPTAITFDSSGKFLYAAEFNKDFIYQYAVDLDSGVLTFLNTAAHTGDRPISLVVRKAN</sequence>
<dbReference type="Proteomes" id="UP000244248">
    <property type="component" value="Unassembled WGS sequence"/>
</dbReference>
<dbReference type="OrthoDB" id="9790815at2"/>
<dbReference type="PROSITE" id="PS51257">
    <property type="entry name" value="PROKAR_LIPOPROTEIN"/>
    <property type="match status" value="1"/>
</dbReference>
<dbReference type="InterPro" id="IPR019405">
    <property type="entry name" value="Lactonase_7-beta_prop"/>
</dbReference>
<dbReference type="GO" id="GO:0006006">
    <property type="term" value="P:glucose metabolic process"/>
    <property type="evidence" value="ECO:0007669"/>
    <property type="project" value="UniProtKB-KW"/>
</dbReference>
<name>A0A2T5MJR5_9GAMM</name>
<dbReference type="InterPro" id="IPR013783">
    <property type="entry name" value="Ig-like_fold"/>
</dbReference>
<evidence type="ECO:0000313" key="4">
    <source>
        <dbReference type="EMBL" id="PTU32804.1"/>
    </source>
</evidence>
<dbReference type="Pfam" id="PF19190">
    <property type="entry name" value="BACON_2"/>
    <property type="match status" value="2"/>
</dbReference>
<dbReference type="PANTHER" id="PTHR30344:SF1">
    <property type="entry name" value="6-PHOSPHOGLUCONOLACTONASE"/>
    <property type="match status" value="1"/>
</dbReference>
<comment type="similarity">
    <text evidence="1">Belongs to the cycloisomerase 2 family.</text>
</comment>
<dbReference type="EMBL" id="QANS01000001">
    <property type="protein sequence ID" value="PTU32804.1"/>
    <property type="molecule type" value="Genomic_DNA"/>
</dbReference>
<evidence type="ECO:0000256" key="1">
    <source>
        <dbReference type="ARBA" id="ARBA00005564"/>
    </source>
</evidence>
<dbReference type="AlphaFoldDB" id="A0A2T5MJR5"/>
<gene>
    <name evidence="4" type="ORF">CJD38_01420</name>
</gene>
<feature type="domain" description="BACON" evidence="3">
    <location>
        <begin position="248"/>
        <end position="332"/>
    </location>
</feature>
<keyword evidence="2" id="KW-0119">Carbohydrate metabolism</keyword>
<feature type="domain" description="BACON" evidence="3">
    <location>
        <begin position="152"/>
        <end position="238"/>
    </location>
</feature>
<dbReference type="Pfam" id="PF10282">
    <property type="entry name" value="Lactonase"/>
    <property type="match status" value="2"/>
</dbReference>
<dbReference type="Gene3D" id="2.130.10.10">
    <property type="entry name" value="YVTN repeat-like/Quinoprotein amine dehydrogenase"/>
    <property type="match status" value="2"/>
</dbReference>
<dbReference type="SUPFAM" id="SSF75011">
    <property type="entry name" value="3-carboxy-cis,cis-mucoante lactonizing enzyme"/>
    <property type="match status" value="1"/>
</dbReference>
<dbReference type="InterPro" id="IPR050282">
    <property type="entry name" value="Cycloisomerase_2"/>
</dbReference>
<accession>A0A2T5MJR5</accession>
<dbReference type="RefSeq" id="WP_107938512.1">
    <property type="nucleotide sequence ID" value="NZ_QANS01000001.1"/>
</dbReference>
<reference evidence="4 5" key="1">
    <citation type="submission" date="2018-04" db="EMBL/GenBank/DDBJ databases">
        <title>Novel species isolated from glacier.</title>
        <authorList>
            <person name="Liu Q."/>
            <person name="Xin Y.-H."/>
        </authorList>
    </citation>
    <scope>NUCLEOTIDE SEQUENCE [LARGE SCALE GENOMIC DNA]</scope>
    <source>
        <strain evidence="4 5">GT1R17</strain>
    </source>
</reference>